<evidence type="ECO:0000256" key="1">
    <source>
        <dbReference type="ARBA" id="ARBA00022574"/>
    </source>
</evidence>
<keyword evidence="1 3" id="KW-0853">WD repeat</keyword>
<dbReference type="InterPro" id="IPR036322">
    <property type="entry name" value="WD40_repeat_dom_sf"/>
</dbReference>
<evidence type="ECO:0000256" key="3">
    <source>
        <dbReference type="PROSITE-ProRule" id="PRU00221"/>
    </source>
</evidence>
<evidence type="ECO:0000313" key="6">
    <source>
        <dbReference type="Proteomes" id="UP000794436"/>
    </source>
</evidence>
<feature type="repeat" description="WD" evidence="3">
    <location>
        <begin position="577"/>
        <end position="618"/>
    </location>
</feature>
<dbReference type="PROSITE" id="PS50294">
    <property type="entry name" value="WD_REPEATS_REGION"/>
    <property type="match status" value="3"/>
</dbReference>
<feature type="repeat" description="WD" evidence="3">
    <location>
        <begin position="624"/>
        <end position="667"/>
    </location>
</feature>
<dbReference type="PRINTS" id="PR00320">
    <property type="entry name" value="GPROTEINBRPT"/>
</dbReference>
<keyword evidence="2" id="KW-0677">Repeat</keyword>
<dbReference type="Proteomes" id="UP000794436">
    <property type="component" value="Unassembled WGS sequence"/>
</dbReference>
<dbReference type="InterPro" id="IPR040067">
    <property type="entry name" value="WDR47"/>
</dbReference>
<organism evidence="5 6">
    <name type="scientific">Pythium oligandrum</name>
    <name type="common">Mycoparasitic fungus</name>
    <dbReference type="NCBI Taxonomy" id="41045"/>
    <lineage>
        <taxon>Eukaryota</taxon>
        <taxon>Sar</taxon>
        <taxon>Stramenopiles</taxon>
        <taxon>Oomycota</taxon>
        <taxon>Peronosporomycetes</taxon>
        <taxon>Pythiales</taxon>
        <taxon>Pythiaceae</taxon>
        <taxon>Pythium</taxon>
    </lineage>
</organism>
<dbReference type="AlphaFoldDB" id="A0A8K1CRE0"/>
<dbReference type="SUPFAM" id="SSF50978">
    <property type="entry name" value="WD40 repeat-like"/>
    <property type="match status" value="1"/>
</dbReference>
<feature type="repeat" description="WD" evidence="3">
    <location>
        <begin position="758"/>
        <end position="792"/>
    </location>
</feature>
<dbReference type="PROSITE" id="PS00678">
    <property type="entry name" value="WD_REPEATS_1"/>
    <property type="match status" value="1"/>
</dbReference>
<feature type="repeat" description="WD" evidence="3">
    <location>
        <begin position="668"/>
        <end position="710"/>
    </location>
</feature>
<dbReference type="Pfam" id="PF00400">
    <property type="entry name" value="WD40"/>
    <property type="match status" value="4"/>
</dbReference>
<name>A0A8K1CRE0_PYTOL</name>
<proteinExistence type="predicted"/>
<feature type="region of interest" description="Disordered" evidence="4">
    <location>
        <begin position="325"/>
        <end position="429"/>
    </location>
</feature>
<dbReference type="SMART" id="SM00320">
    <property type="entry name" value="WD40"/>
    <property type="match status" value="7"/>
</dbReference>
<dbReference type="EMBL" id="SPLM01000003">
    <property type="protein sequence ID" value="TMW68155.1"/>
    <property type="molecule type" value="Genomic_DNA"/>
</dbReference>
<dbReference type="InterPro" id="IPR020472">
    <property type="entry name" value="WD40_PAC1"/>
</dbReference>
<reference evidence="5" key="1">
    <citation type="submission" date="2019-03" db="EMBL/GenBank/DDBJ databases">
        <title>Long read genome sequence of the mycoparasitic Pythium oligandrum ATCC 38472 isolated from sugarbeet rhizosphere.</title>
        <authorList>
            <person name="Gaulin E."/>
        </authorList>
    </citation>
    <scope>NUCLEOTIDE SEQUENCE</scope>
    <source>
        <strain evidence="5">ATCC 38472_TT</strain>
    </source>
</reference>
<dbReference type="PANTHER" id="PTHR19863:SF5">
    <property type="entry name" value="WD REPEAT-CONTAINING PROTEIN 47"/>
    <property type="match status" value="1"/>
</dbReference>
<gene>
    <name evidence="5" type="ORF">Poli38472_007827</name>
</gene>
<protein>
    <submittedName>
        <fullName evidence="5">Uncharacterized protein</fullName>
    </submittedName>
</protein>
<comment type="caution">
    <text evidence="5">The sequence shown here is derived from an EMBL/GenBank/DDBJ whole genome shotgun (WGS) entry which is preliminary data.</text>
</comment>
<dbReference type="InterPro" id="IPR001680">
    <property type="entry name" value="WD40_rpt"/>
</dbReference>
<feature type="repeat" description="WD" evidence="3">
    <location>
        <begin position="713"/>
        <end position="754"/>
    </location>
</feature>
<dbReference type="InterPro" id="IPR015943">
    <property type="entry name" value="WD40/YVTN_repeat-like_dom_sf"/>
</dbReference>
<evidence type="ECO:0000313" key="5">
    <source>
        <dbReference type="EMBL" id="TMW68155.1"/>
    </source>
</evidence>
<dbReference type="InterPro" id="IPR019775">
    <property type="entry name" value="WD40_repeat_CS"/>
</dbReference>
<evidence type="ECO:0000256" key="2">
    <source>
        <dbReference type="ARBA" id="ARBA00022737"/>
    </source>
</evidence>
<dbReference type="PANTHER" id="PTHR19863">
    <property type="entry name" value="NEMITIN (NEURONAL ENRICHED MAP INTERACTING PROTEIN) HOMOLOG"/>
    <property type="match status" value="1"/>
</dbReference>
<dbReference type="OrthoDB" id="187712at2759"/>
<feature type="compositionally biased region" description="Acidic residues" evidence="4">
    <location>
        <begin position="416"/>
        <end position="428"/>
    </location>
</feature>
<dbReference type="InterPro" id="IPR006594">
    <property type="entry name" value="LisH"/>
</dbReference>
<dbReference type="PROSITE" id="PS50896">
    <property type="entry name" value="LISH"/>
    <property type="match status" value="1"/>
</dbReference>
<feature type="compositionally biased region" description="Polar residues" evidence="4">
    <location>
        <begin position="325"/>
        <end position="368"/>
    </location>
</feature>
<keyword evidence="6" id="KW-1185">Reference proteome</keyword>
<evidence type="ECO:0000256" key="4">
    <source>
        <dbReference type="SAM" id="MobiDB-lite"/>
    </source>
</evidence>
<sequence length="792" mass="88418">MPVPLTETDVLFLIVQYLRSLGLSTSVLTLLRETGLDPTWLCGPSREISLLREWIFTGQWSHVRLFLQPLEAVLSKTKHARAMGEIEKQTRLEEFFRHDTPPSRQQKLLDELRSGDSYSRLTREEAQQCLKRMKGLGAVTWGVDEARLRCFESLVPLFRDEITSDMEEFKYQAMPRRQLVALLNDAVRLHRERRKPASDYASIEAMSDDNSMTVDADSLVLTPNEDKTSNTIANTALYQSVNWPRGGWSRDIETKTDVATNGADRTAIKQNPLVMSMEWSQTRRVRRSERRKSLANDLVITEEVEDLKEERYAPSLQDVSVMTDSHLNESEAQTQTEPAQATSDASIQTDPPVVNDSTRSSVRSSQELRCSRLSIEENQDTSDRGETAKSSVVDSVVEDPVLRHRHSHVESHVQVLDDEDLEDNEEDPSVMKLAEPAEPEDSMPLTYADLSSDSLARLRVIAEVREAQAIRAMNIAPDGSEVVIGTNARALRIFDLTEPLAHASEAAADDITTASYRFLPLLPVNLDKHKHHASPIYCATYNHAVPTKHDPQPLIASGAAESSIKVLSRWTQQEHWIRGHSGKCRALAFKSSSVLLSVATGDFVVRAWDLEAQATHSTQSLRLFDGHVGEIQALALPFDGDNHVFLTASMDRSVRLWDFRAAQCVRVVARPSTPVFAMGFQPGSSSVLATGHQDGSVALWDLRATKTRSLTSLQHHQDECRALSWSPDSRFLLSASFDGTLCLMDASDVAAVAPIASYHQHEDKILQAQWHPTQPAIVTTGADKLVKLWAVV</sequence>
<dbReference type="Gene3D" id="2.130.10.10">
    <property type="entry name" value="YVTN repeat-like/Quinoprotein amine dehydrogenase"/>
    <property type="match status" value="2"/>
</dbReference>
<accession>A0A8K1CRE0</accession>
<dbReference type="PROSITE" id="PS50082">
    <property type="entry name" value="WD_REPEATS_2"/>
    <property type="match status" value="5"/>
</dbReference>